<keyword evidence="2" id="KW-0812">Transmembrane</keyword>
<protein>
    <submittedName>
        <fullName evidence="3">Uncharacterized protein</fullName>
    </submittedName>
</protein>
<evidence type="ECO:0000256" key="2">
    <source>
        <dbReference type="SAM" id="Phobius"/>
    </source>
</evidence>
<evidence type="ECO:0000256" key="1">
    <source>
        <dbReference type="SAM" id="MobiDB-lite"/>
    </source>
</evidence>
<gene>
    <name evidence="3" type="ORF">IW245_006976</name>
</gene>
<dbReference type="AlphaFoldDB" id="A0A8J7GP44"/>
<evidence type="ECO:0000313" key="4">
    <source>
        <dbReference type="Proteomes" id="UP000622552"/>
    </source>
</evidence>
<organism evidence="3 4">
    <name type="scientific">Longispora fulva</name>
    <dbReference type="NCBI Taxonomy" id="619741"/>
    <lineage>
        <taxon>Bacteria</taxon>
        <taxon>Bacillati</taxon>
        <taxon>Actinomycetota</taxon>
        <taxon>Actinomycetes</taxon>
        <taxon>Micromonosporales</taxon>
        <taxon>Micromonosporaceae</taxon>
        <taxon>Longispora</taxon>
    </lineage>
</organism>
<dbReference type="EMBL" id="JADOUF010000001">
    <property type="protein sequence ID" value="MBG6140782.1"/>
    <property type="molecule type" value="Genomic_DNA"/>
</dbReference>
<comment type="caution">
    <text evidence="3">The sequence shown here is derived from an EMBL/GenBank/DDBJ whole genome shotgun (WGS) entry which is preliminary data.</text>
</comment>
<keyword evidence="2" id="KW-1133">Transmembrane helix</keyword>
<feature type="compositionally biased region" description="Low complexity" evidence="1">
    <location>
        <begin position="1"/>
        <end position="25"/>
    </location>
</feature>
<feature type="region of interest" description="Disordered" evidence="1">
    <location>
        <begin position="1"/>
        <end position="97"/>
    </location>
</feature>
<keyword evidence="4" id="KW-1185">Reference proteome</keyword>
<accession>A0A8J7GP44</accession>
<name>A0A8J7GP44_9ACTN</name>
<sequence>MTTPQYGPGGWQPPQDGAPQPGYDPNYGQPPVQYDQPYSAPGYDPNYGQQQPGYDQYAQPGYDQPQTGYEQQPQPGYDPNYGYAPQMSAPPMSGPPVTGGPAYSAYGPPMTPPAAKSSKTGWIIGGIVIGAVVLLMCGIGAYVVVNKSDAGGTGGLTGSGGKYKAVANLCDKVSTTDAQSVLGTPDGAPTFRTSDYSSIGYTTLSCQLMFKSGTNSSSLGIEVKVTKDTSKAKSSYDSSKKYDDGQTESGRVQSAVTDLGEQAYQVVTKKDYSSFKSVTYEVNVQDSNLVIEMRMHGTFNTYDEAQLTQKLKDLTKATMASLKA</sequence>
<dbReference type="RefSeq" id="WP_197007290.1">
    <property type="nucleotide sequence ID" value="NZ_BONS01000019.1"/>
</dbReference>
<reference evidence="3" key="1">
    <citation type="submission" date="2020-11" db="EMBL/GenBank/DDBJ databases">
        <title>Sequencing the genomes of 1000 actinobacteria strains.</title>
        <authorList>
            <person name="Klenk H.-P."/>
        </authorList>
    </citation>
    <scope>NUCLEOTIDE SEQUENCE</scope>
    <source>
        <strain evidence="3">DSM 45356</strain>
    </source>
</reference>
<dbReference type="Proteomes" id="UP000622552">
    <property type="component" value="Unassembled WGS sequence"/>
</dbReference>
<feature type="transmembrane region" description="Helical" evidence="2">
    <location>
        <begin position="122"/>
        <end position="145"/>
    </location>
</feature>
<feature type="compositionally biased region" description="Polar residues" evidence="1">
    <location>
        <begin position="64"/>
        <end position="74"/>
    </location>
</feature>
<keyword evidence="2" id="KW-0472">Membrane</keyword>
<proteinExistence type="predicted"/>
<evidence type="ECO:0000313" key="3">
    <source>
        <dbReference type="EMBL" id="MBG6140782.1"/>
    </source>
</evidence>